<evidence type="ECO:0000313" key="2">
    <source>
        <dbReference type="EMBL" id="MBJ7544778.1"/>
    </source>
</evidence>
<comment type="caution">
    <text evidence="2">The sequence shown here is derived from an EMBL/GenBank/DDBJ whole genome shotgun (WGS) entry which is preliminary data.</text>
</comment>
<dbReference type="Proteomes" id="UP000623250">
    <property type="component" value="Unassembled WGS sequence"/>
</dbReference>
<keyword evidence="3" id="KW-1185">Reference proteome</keyword>
<protein>
    <submittedName>
        <fullName evidence="2">TIGR02391 family protein</fullName>
    </submittedName>
</protein>
<gene>
    <name evidence="2" type="ORF">JDN41_14585</name>
</gene>
<organism evidence="2 3">
    <name type="scientific">Rhodomicrobium udaipurense</name>
    <dbReference type="NCBI Taxonomy" id="1202716"/>
    <lineage>
        <taxon>Bacteria</taxon>
        <taxon>Pseudomonadati</taxon>
        <taxon>Pseudomonadota</taxon>
        <taxon>Alphaproteobacteria</taxon>
        <taxon>Hyphomicrobiales</taxon>
        <taxon>Hyphomicrobiaceae</taxon>
        <taxon>Rhodomicrobium</taxon>
    </lineage>
</organism>
<dbReference type="EMBL" id="JAEMUK010000081">
    <property type="protein sequence ID" value="MBJ7544778.1"/>
    <property type="molecule type" value="Genomic_DNA"/>
</dbReference>
<evidence type="ECO:0000259" key="1">
    <source>
        <dbReference type="Pfam" id="PF09509"/>
    </source>
</evidence>
<dbReference type="Pfam" id="PF09509">
    <property type="entry name" value="Hypoth_Ymh"/>
    <property type="match status" value="1"/>
</dbReference>
<evidence type="ECO:0000313" key="3">
    <source>
        <dbReference type="Proteomes" id="UP000623250"/>
    </source>
</evidence>
<dbReference type="NCBIfam" id="TIGR02391">
    <property type="entry name" value="hypoth_ymh"/>
    <property type="match status" value="1"/>
</dbReference>
<feature type="domain" description="Conserved hypothetical protein CHP02391" evidence="1">
    <location>
        <begin position="34"/>
        <end position="152"/>
    </location>
</feature>
<reference evidence="2 3" key="1">
    <citation type="submission" date="2020-12" db="EMBL/GenBank/DDBJ databases">
        <title>Revised draft genomes of Rhodomicrobium vannielii ATCC 17100 and Rhodomicrobium udaipurense JA643.</title>
        <authorList>
            <person name="Conners E.M."/>
            <person name="Davenport E.J."/>
            <person name="Bose A."/>
        </authorList>
    </citation>
    <scope>NUCLEOTIDE SEQUENCE [LARGE SCALE GENOMIC DNA]</scope>
    <source>
        <strain evidence="2 3">JA643</strain>
    </source>
</reference>
<proteinExistence type="predicted"/>
<name>A0A8I1GH78_9HYPH</name>
<sequence length="159" mass="18173">MGRLSYFEKITRRAHLFSEAMPANEKLAHPFSIRNIHPKLPRKVLSLFDDGHYSEATFEAAKFLDKIVQKISGDDQSGYKLMLTAFGGDRPKITLTRNNTLSDKDEQAGYRFIFTGLMQAIRNPKGHEIDIKDDLDTCLDHLSFISLLIRRLEKAGYIV</sequence>
<dbReference type="AlphaFoldDB" id="A0A8I1GH78"/>
<accession>A0A8I1GH78</accession>
<dbReference type="InterPro" id="IPR012654">
    <property type="entry name" value="CHP02391"/>
</dbReference>
<dbReference type="RefSeq" id="WP_081796511.1">
    <property type="nucleotide sequence ID" value="NZ_JAEMUK010000081.1"/>
</dbReference>